<accession>A0A1B6JXX3</accession>
<protein>
    <submittedName>
        <fullName evidence="2">Uncharacterized protein</fullName>
    </submittedName>
</protein>
<sequence length="113" mass="12137">PTRNVQFKSITVRGDSHARHIAGLVRKQLGPATAVSDVCVPGGRFLDIVRPDRTASEPWPCCEVLIAGTNDLAVGEQRNIYSHLEGYIAAGSSQHRDHAHHTAAPPRSGPHSS</sequence>
<organism evidence="2">
    <name type="scientific">Homalodisca liturata</name>
    <dbReference type="NCBI Taxonomy" id="320908"/>
    <lineage>
        <taxon>Eukaryota</taxon>
        <taxon>Metazoa</taxon>
        <taxon>Ecdysozoa</taxon>
        <taxon>Arthropoda</taxon>
        <taxon>Hexapoda</taxon>
        <taxon>Insecta</taxon>
        <taxon>Pterygota</taxon>
        <taxon>Neoptera</taxon>
        <taxon>Paraneoptera</taxon>
        <taxon>Hemiptera</taxon>
        <taxon>Auchenorrhyncha</taxon>
        <taxon>Membracoidea</taxon>
        <taxon>Cicadellidae</taxon>
        <taxon>Cicadellinae</taxon>
        <taxon>Proconiini</taxon>
        <taxon>Homalodisca</taxon>
    </lineage>
</organism>
<feature type="non-terminal residue" evidence="2">
    <location>
        <position position="113"/>
    </location>
</feature>
<feature type="region of interest" description="Disordered" evidence="1">
    <location>
        <begin position="91"/>
        <end position="113"/>
    </location>
</feature>
<name>A0A1B6JXX3_9HEMI</name>
<dbReference type="AlphaFoldDB" id="A0A1B6JXX3"/>
<feature type="non-terminal residue" evidence="2">
    <location>
        <position position="1"/>
    </location>
</feature>
<gene>
    <name evidence="2" type="ORF">g.58683</name>
</gene>
<evidence type="ECO:0000313" key="2">
    <source>
        <dbReference type="EMBL" id="JAT04031.1"/>
    </source>
</evidence>
<dbReference type="EMBL" id="GECU01003676">
    <property type="protein sequence ID" value="JAT04031.1"/>
    <property type="molecule type" value="Transcribed_RNA"/>
</dbReference>
<evidence type="ECO:0000256" key="1">
    <source>
        <dbReference type="SAM" id="MobiDB-lite"/>
    </source>
</evidence>
<proteinExistence type="predicted"/>
<reference evidence="2" key="1">
    <citation type="submission" date="2015-11" db="EMBL/GenBank/DDBJ databases">
        <title>De novo transcriptome assembly of four potential Pierce s Disease insect vectors from Arizona vineyards.</title>
        <authorList>
            <person name="Tassone E.E."/>
        </authorList>
    </citation>
    <scope>NUCLEOTIDE SEQUENCE</scope>
</reference>